<evidence type="ECO:0000313" key="4">
    <source>
        <dbReference type="Proteomes" id="UP000644693"/>
    </source>
</evidence>
<accession>A0A918XI02</accession>
<dbReference type="PANTHER" id="PTHR35024:SF4">
    <property type="entry name" value="POLYMER-FORMING CYTOSKELETAL PROTEIN"/>
    <property type="match status" value="1"/>
</dbReference>
<dbReference type="InterPro" id="IPR007607">
    <property type="entry name" value="BacA/B"/>
</dbReference>
<name>A0A918XI02_9GAMM</name>
<evidence type="ECO:0000256" key="1">
    <source>
        <dbReference type="ARBA" id="ARBA00044755"/>
    </source>
</evidence>
<reference evidence="3" key="1">
    <citation type="journal article" date="2014" name="Int. J. Syst. Evol. Microbiol.">
        <title>Complete genome sequence of Corynebacterium casei LMG S-19264T (=DSM 44701T), isolated from a smear-ripened cheese.</title>
        <authorList>
            <consortium name="US DOE Joint Genome Institute (JGI-PGF)"/>
            <person name="Walter F."/>
            <person name="Albersmeier A."/>
            <person name="Kalinowski J."/>
            <person name="Ruckert C."/>
        </authorList>
    </citation>
    <scope>NUCLEOTIDE SEQUENCE</scope>
    <source>
        <strain evidence="3">KCTC 23430</strain>
    </source>
</reference>
<reference evidence="3" key="2">
    <citation type="submission" date="2020-09" db="EMBL/GenBank/DDBJ databases">
        <authorList>
            <person name="Sun Q."/>
            <person name="Kim S."/>
        </authorList>
    </citation>
    <scope>NUCLEOTIDE SEQUENCE</scope>
    <source>
        <strain evidence="3">KCTC 23430</strain>
    </source>
</reference>
<dbReference type="Proteomes" id="UP000644693">
    <property type="component" value="Unassembled WGS sequence"/>
</dbReference>
<proteinExistence type="inferred from homology"/>
<comment type="similarity">
    <text evidence="1">Belongs to the bactofilin family.</text>
</comment>
<keyword evidence="4" id="KW-1185">Reference proteome</keyword>
<dbReference type="EMBL" id="BMYM01000002">
    <property type="protein sequence ID" value="GHD33392.1"/>
    <property type="molecule type" value="Genomic_DNA"/>
</dbReference>
<dbReference type="PANTHER" id="PTHR35024">
    <property type="entry name" value="HYPOTHETICAL CYTOSOLIC PROTEIN"/>
    <property type="match status" value="1"/>
</dbReference>
<dbReference type="RefSeq" id="WP_189477450.1">
    <property type="nucleotide sequence ID" value="NZ_BMYM01000002.1"/>
</dbReference>
<protein>
    <submittedName>
        <fullName evidence="3">Cell shape determination protein CcmA</fullName>
    </submittedName>
</protein>
<evidence type="ECO:0000256" key="2">
    <source>
        <dbReference type="SAM" id="MobiDB-lite"/>
    </source>
</evidence>
<comment type="caution">
    <text evidence="3">The sequence shown here is derived from an EMBL/GenBank/DDBJ whole genome shotgun (WGS) entry which is preliminary data.</text>
</comment>
<feature type="region of interest" description="Disordered" evidence="2">
    <location>
        <begin position="115"/>
        <end position="149"/>
    </location>
</feature>
<evidence type="ECO:0000313" key="3">
    <source>
        <dbReference type="EMBL" id="GHD33392.1"/>
    </source>
</evidence>
<gene>
    <name evidence="3" type="ORF">GCM10007053_17720</name>
</gene>
<dbReference type="AlphaFoldDB" id="A0A918XI02"/>
<dbReference type="Pfam" id="PF04519">
    <property type="entry name" value="Bactofilin"/>
    <property type="match status" value="1"/>
</dbReference>
<organism evidence="3 4">
    <name type="scientific">Parahalioglobus pacificus</name>
    <dbReference type="NCBI Taxonomy" id="930806"/>
    <lineage>
        <taxon>Bacteria</taxon>
        <taxon>Pseudomonadati</taxon>
        <taxon>Pseudomonadota</taxon>
        <taxon>Gammaproteobacteria</taxon>
        <taxon>Cellvibrionales</taxon>
        <taxon>Halieaceae</taxon>
        <taxon>Parahalioglobus</taxon>
    </lineage>
</organism>
<sequence length="149" mass="15480">MLGSKKAGQVSGHTTLVSSDTTIVGDLHFAGNLDIEGLVQGNVIAKPDAPAIVRIVGKGRVEGDIRAPLVVVNGEVKGEVYSAERLELAANARVEGNVFYALLEMSVGAEVNGNLTHIDPPVTEKAKRKRASTPPNKDTAADTAPAGQT</sequence>